<name>A0A096P957_OSTTA</name>
<evidence type="ECO:0000256" key="1">
    <source>
        <dbReference type="ARBA" id="ARBA00006235"/>
    </source>
</evidence>
<feature type="chain" id="PRO_5001929575" evidence="2">
    <location>
        <begin position="28"/>
        <end position="426"/>
    </location>
</feature>
<dbReference type="KEGG" id="ota:OT_ostta17g00240"/>
<dbReference type="SUPFAM" id="SSF52540">
    <property type="entry name" value="P-loop containing nucleoside triphosphate hydrolases"/>
    <property type="match status" value="1"/>
</dbReference>
<accession>A0A096P957</accession>
<reference evidence="3 4" key="2">
    <citation type="journal article" date="2014" name="BMC Genomics">
        <title>An improved genome of the model marine alga Ostreococcus tauri unfolds by assessing Illumina de novo assemblies.</title>
        <authorList>
            <person name="Blanc-Mathieu R."/>
            <person name="Verhelst B."/>
            <person name="Derelle E."/>
            <person name="Rombauts S."/>
            <person name="Bouget F.Y."/>
            <person name="Carre I."/>
            <person name="Chateau A."/>
            <person name="Eyre-Walker A."/>
            <person name="Grimsley N."/>
            <person name="Moreau H."/>
            <person name="Piegu B."/>
            <person name="Rivals E."/>
            <person name="Schackwitz W."/>
            <person name="Van de Peer Y."/>
            <person name="Piganeau G."/>
        </authorList>
    </citation>
    <scope>NUCLEOTIDE SEQUENCE [LARGE SCALE GENOMIC DNA]</scope>
    <source>
        <strain evidence="4">OTTH 0595 / CCAP 157/2 / RCC745</strain>
    </source>
</reference>
<dbReference type="AlphaFoldDB" id="A0A096P957"/>
<evidence type="ECO:0000313" key="4">
    <source>
        <dbReference type="Proteomes" id="UP000009170"/>
    </source>
</evidence>
<dbReference type="RefSeq" id="XP_003083789.2">
    <property type="nucleotide sequence ID" value="XM_003083741.2"/>
</dbReference>
<dbReference type="GO" id="GO:0005524">
    <property type="term" value="F:ATP binding"/>
    <property type="evidence" value="ECO:0007669"/>
    <property type="project" value="InterPro"/>
</dbReference>
<dbReference type="GO" id="GO:0005737">
    <property type="term" value="C:cytoplasm"/>
    <property type="evidence" value="ECO:0007669"/>
    <property type="project" value="UniProtKB-ARBA"/>
</dbReference>
<evidence type="ECO:0000256" key="2">
    <source>
        <dbReference type="SAM" id="SignalP"/>
    </source>
</evidence>
<dbReference type="InterPro" id="IPR010448">
    <property type="entry name" value="Torsin"/>
</dbReference>
<dbReference type="GeneID" id="9838152"/>
<dbReference type="Proteomes" id="UP000009170">
    <property type="component" value="Unassembled WGS sequence"/>
</dbReference>
<feature type="signal peptide" evidence="2">
    <location>
        <begin position="1"/>
        <end position="27"/>
    </location>
</feature>
<dbReference type="InterPro" id="IPR027417">
    <property type="entry name" value="P-loop_NTPase"/>
</dbReference>
<keyword evidence="2" id="KW-0732">Signal</keyword>
<comment type="caution">
    <text evidence="3">The sequence shown here is derived from an EMBL/GenBank/DDBJ whole genome shotgun (WGS) entry which is preliminary data.</text>
</comment>
<dbReference type="EMBL" id="CAID01000017">
    <property type="protein sequence ID" value="CEG00497.1"/>
    <property type="molecule type" value="Genomic_DNA"/>
</dbReference>
<dbReference type="PANTHER" id="PTHR10760:SF2">
    <property type="entry name" value="LD13476P-RELATED"/>
    <property type="match status" value="1"/>
</dbReference>
<dbReference type="PANTHER" id="PTHR10760">
    <property type="entry name" value="TORSIN"/>
    <property type="match status" value="1"/>
</dbReference>
<gene>
    <name evidence="3" type="ORF">OT_ostta17g00240</name>
</gene>
<dbReference type="GO" id="GO:0016887">
    <property type="term" value="F:ATP hydrolysis activity"/>
    <property type="evidence" value="ECO:0007669"/>
    <property type="project" value="InterPro"/>
</dbReference>
<proteinExistence type="inferred from homology"/>
<reference evidence="4" key="1">
    <citation type="journal article" date="2006" name="Proc. Natl. Acad. Sci. U.S.A.">
        <title>Genome analysis of the smallest free-living eukaryote Ostreococcus tauri unveils many unique features.</title>
        <authorList>
            <person name="Derelle E."/>
            <person name="Ferraz C."/>
            <person name="Rombauts S."/>
            <person name="Rouze P."/>
            <person name="Worden A.Z."/>
            <person name="Robbens S."/>
            <person name="Partensky F."/>
            <person name="Degroeve S."/>
            <person name="Echeynie S."/>
            <person name="Cooke R."/>
            <person name="Saeys Y."/>
            <person name="Wuyts J."/>
            <person name="Jabbari K."/>
            <person name="Bowler C."/>
            <person name="Panaud O."/>
            <person name="Piegu B."/>
            <person name="Ball S.G."/>
            <person name="Ral J.-P."/>
            <person name="Bouget F.-Y."/>
            <person name="Piganeau G."/>
            <person name="De Baets B."/>
            <person name="Picard A."/>
            <person name="Delseny M."/>
            <person name="Demaille J."/>
            <person name="Van de Peer Y."/>
            <person name="Moreau H."/>
        </authorList>
    </citation>
    <scope>NUCLEOTIDE SEQUENCE [LARGE SCALE GENOMIC DNA]</scope>
    <source>
        <strain evidence="4">OTTH 0595 / CCAP 157/2 / RCC745</strain>
    </source>
</reference>
<dbReference type="OrthoDB" id="498670at2759"/>
<dbReference type="InParanoid" id="A0A096P957"/>
<evidence type="ECO:0000313" key="3">
    <source>
        <dbReference type="EMBL" id="CEG00497.1"/>
    </source>
</evidence>
<protein>
    <submittedName>
        <fullName evidence="3">P-loop containing nucleoside triphosphate hydrolase</fullName>
    </submittedName>
</protein>
<organism evidence="3 4">
    <name type="scientific">Ostreococcus tauri</name>
    <name type="common">Marine green alga</name>
    <dbReference type="NCBI Taxonomy" id="70448"/>
    <lineage>
        <taxon>Eukaryota</taxon>
        <taxon>Viridiplantae</taxon>
        <taxon>Chlorophyta</taxon>
        <taxon>Mamiellophyceae</taxon>
        <taxon>Mamiellales</taxon>
        <taxon>Bathycoccaceae</taxon>
        <taxon>Ostreococcus</taxon>
    </lineage>
</organism>
<sequence length="426" mass="46235">MPRERRAGAATALVLVTVLVLVVRITAVDGEGAIERTTRRIRTLAQNAFDAWPMGGHGFHTRDLCARARNETARSVLGQSAALALALDATCDHVEGSMGDGRGKPLVLATHGSPGVGKSMFHSALARAVYDVGASEEGEWVGGRTTCPGSGCRGYKVIFGTDYVARERDAQARMLRDAVTRHLERFPESIIVVEEYDKLGCPARGMLKQMLEHGSSGTSDGNPFDRVVAFARSIFILEANAGFMDVHDASAARGRAPEGEALVALQRKLRDGLFEKWRDDRCEDREDTLKAVGAIDVFVPFVPLDRVAVKAIVHAQLERRGRMKKLRDELGRLEWDDAVLETLVDEVEFEGEYAIEGGKEVAIVLSRCVTRALRLLAEAEIARAGTHSIDSHASILRGRVVRLMKTPSGSSSRASGPVVARVVDAT</sequence>
<keyword evidence="3" id="KW-0378">Hydrolase</keyword>
<dbReference type="Gene3D" id="3.40.50.300">
    <property type="entry name" value="P-loop containing nucleotide triphosphate hydrolases"/>
    <property type="match status" value="1"/>
</dbReference>
<comment type="similarity">
    <text evidence="1">Belongs to the ClpA/ClpB family. Torsin subfamily.</text>
</comment>
<dbReference type="STRING" id="70448.A0A096P957"/>
<keyword evidence="4" id="KW-1185">Reference proteome</keyword>